<dbReference type="PROSITE" id="PS50065">
    <property type="entry name" value="HMG_COA_REDUCTASE_4"/>
    <property type="match status" value="1"/>
</dbReference>
<dbReference type="AlphaFoldDB" id="A0A9N9SBD1"/>
<dbReference type="GO" id="GO:0008299">
    <property type="term" value="P:isoprenoid biosynthetic process"/>
    <property type="evidence" value="ECO:0007669"/>
    <property type="project" value="UniProtKB-KW"/>
</dbReference>
<dbReference type="InterPro" id="IPR009029">
    <property type="entry name" value="HMG_CoA_Rdtase_sub-bd_dom_sf"/>
</dbReference>
<keyword evidence="16" id="KW-1185">Reference proteome</keyword>
<dbReference type="PROSITE" id="PS51257">
    <property type="entry name" value="PROKAR_LIPOPROTEIN"/>
    <property type="match status" value="1"/>
</dbReference>
<evidence type="ECO:0000256" key="6">
    <source>
        <dbReference type="ARBA" id="ARBA00022857"/>
    </source>
</evidence>
<dbReference type="FunFam" id="3.90.770.10:FF:000002">
    <property type="entry name" value="3-hydroxy-3-methylglutaryl coenzyme A reductase"/>
    <property type="match status" value="1"/>
</dbReference>
<dbReference type="InterPro" id="IPR000731">
    <property type="entry name" value="SSD"/>
</dbReference>
<dbReference type="GO" id="GO:0015936">
    <property type="term" value="P:coenzyme A metabolic process"/>
    <property type="evidence" value="ECO:0007669"/>
    <property type="project" value="InterPro"/>
</dbReference>
<dbReference type="FunFam" id="1.10.3270.10:FF:000001">
    <property type="entry name" value="3-hydroxy-3-methylglutaryl coenzyme A reductase"/>
    <property type="match status" value="1"/>
</dbReference>
<dbReference type="GO" id="GO:0004420">
    <property type="term" value="F:hydroxymethylglutaryl-CoA reductase (NADPH) activity"/>
    <property type="evidence" value="ECO:0007669"/>
    <property type="project" value="UniProtKB-EC"/>
</dbReference>
<keyword evidence="10" id="KW-0325">Glycoprotein</keyword>
<comment type="similarity">
    <text evidence="3 13">Belongs to the HMG-CoA reductase family.</text>
</comment>
<dbReference type="FunFam" id="3.30.70.420:FF:000001">
    <property type="entry name" value="3-hydroxy-3-methylglutaryl coenzyme A reductase"/>
    <property type="match status" value="1"/>
</dbReference>
<comment type="pathway">
    <text evidence="2 13">Metabolic intermediate biosynthesis; (R)-mevalonate biosynthesis; (R)-mevalonate from acetyl-CoA: step 3/3.</text>
</comment>
<evidence type="ECO:0000256" key="4">
    <source>
        <dbReference type="ARBA" id="ARBA00022692"/>
    </source>
</evidence>
<dbReference type="PROSITE" id="PS00318">
    <property type="entry name" value="HMG_COA_REDUCTASE_2"/>
    <property type="match status" value="1"/>
</dbReference>
<dbReference type="PRINTS" id="PR00071">
    <property type="entry name" value="HMGCOARDTASE"/>
</dbReference>
<evidence type="ECO:0000256" key="8">
    <source>
        <dbReference type="ARBA" id="ARBA00023002"/>
    </source>
</evidence>
<dbReference type="PROSITE" id="PS01192">
    <property type="entry name" value="HMG_COA_REDUCTASE_3"/>
    <property type="match status" value="1"/>
</dbReference>
<dbReference type="PANTHER" id="PTHR10572:SF24">
    <property type="entry name" value="3-HYDROXY-3-METHYLGLUTARYL-COENZYME A REDUCTASE"/>
    <property type="match status" value="1"/>
</dbReference>
<dbReference type="GO" id="GO:0005789">
    <property type="term" value="C:endoplasmic reticulum membrane"/>
    <property type="evidence" value="ECO:0007669"/>
    <property type="project" value="UniProtKB-SubCell"/>
</dbReference>
<dbReference type="SUPFAM" id="SSF56542">
    <property type="entry name" value="Substrate-binding domain of HMG-CoA reductase"/>
    <property type="match status" value="1"/>
</dbReference>
<dbReference type="Proteomes" id="UP001153737">
    <property type="component" value="Chromosome 14"/>
</dbReference>
<evidence type="ECO:0000256" key="9">
    <source>
        <dbReference type="ARBA" id="ARBA00023136"/>
    </source>
</evidence>
<comment type="subcellular location">
    <subcellularLocation>
        <location evidence="1 13">Endoplasmic reticulum membrane</location>
        <topology evidence="1 13">Multi-pass membrane protein</topology>
    </subcellularLocation>
</comment>
<evidence type="ECO:0000256" key="2">
    <source>
        <dbReference type="ARBA" id="ARBA00005084"/>
    </source>
</evidence>
<keyword evidence="9 13" id="KW-0472">Membrane</keyword>
<dbReference type="InterPro" id="IPR002202">
    <property type="entry name" value="HMG_CoA_Rdtase"/>
</dbReference>
<dbReference type="CDD" id="cd00643">
    <property type="entry name" value="HMG-CoA_reductase_classI"/>
    <property type="match status" value="1"/>
</dbReference>
<evidence type="ECO:0000256" key="13">
    <source>
        <dbReference type="RuleBase" id="RU361219"/>
    </source>
</evidence>
<dbReference type="Gene3D" id="1.10.3270.10">
    <property type="entry name" value="HMGR, N-terminal domain"/>
    <property type="match status" value="1"/>
</dbReference>
<dbReference type="InterPro" id="IPR009023">
    <property type="entry name" value="HMG_CoA_Rdtase_NAD(P)-bd_sf"/>
</dbReference>
<dbReference type="EMBL" id="OU896720">
    <property type="protein sequence ID" value="CAG9816665.1"/>
    <property type="molecule type" value="Genomic_DNA"/>
</dbReference>
<dbReference type="GO" id="GO:0016126">
    <property type="term" value="P:sterol biosynthetic process"/>
    <property type="evidence" value="ECO:0007669"/>
    <property type="project" value="TreeGrafter"/>
</dbReference>
<evidence type="ECO:0000256" key="12">
    <source>
        <dbReference type="ARBA" id="ARBA00049909"/>
    </source>
</evidence>
<keyword evidence="4 13" id="KW-0812">Transmembrane</keyword>
<evidence type="ECO:0000256" key="1">
    <source>
        <dbReference type="ARBA" id="ARBA00004477"/>
    </source>
</evidence>
<evidence type="ECO:0000256" key="3">
    <source>
        <dbReference type="ARBA" id="ARBA00007661"/>
    </source>
</evidence>
<comment type="catalytic activity">
    <reaction evidence="12">
        <text>(R)-mevalonate + 2 NADP(+) + CoA = (3S)-3-hydroxy-3-methylglutaryl-CoA + 2 NADPH + 2 H(+)</text>
        <dbReference type="Rhea" id="RHEA:15989"/>
        <dbReference type="ChEBI" id="CHEBI:15378"/>
        <dbReference type="ChEBI" id="CHEBI:36464"/>
        <dbReference type="ChEBI" id="CHEBI:43074"/>
        <dbReference type="ChEBI" id="CHEBI:57287"/>
        <dbReference type="ChEBI" id="CHEBI:57783"/>
        <dbReference type="ChEBI" id="CHEBI:58349"/>
        <dbReference type="EC" id="1.1.1.34"/>
    </reaction>
    <physiologicalReaction direction="right-to-left" evidence="12">
        <dbReference type="Rhea" id="RHEA:15991"/>
    </physiologicalReaction>
</comment>
<feature type="transmembrane region" description="Helical" evidence="13">
    <location>
        <begin position="204"/>
        <end position="224"/>
    </location>
</feature>
<dbReference type="InterPro" id="IPR004554">
    <property type="entry name" value="HMG_CoA_Rdtase_eu_arc"/>
</dbReference>
<evidence type="ECO:0000259" key="14">
    <source>
        <dbReference type="PROSITE" id="PS50156"/>
    </source>
</evidence>
<keyword evidence="11" id="KW-0414">Isoprene biosynthesis</keyword>
<dbReference type="PROSITE" id="PS00066">
    <property type="entry name" value="HMG_COA_REDUCTASE_1"/>
    <property type="match status" value="1"/>
</dbReference>
<protein>
    <recommendedName>
        <fullName evidence="13">3-hydroxy-3-methylglutaryl coenzyme A reductase</fullName>
        <shortName evidence="13">HMG-CoA reductase</shortName>
        <ecNumber evidence="13">1.1.1.34</ecNumber>
    </recommendedName>
</protein>
<keyword evidence="7 13" id="KW-1133">Transmembrane helix</keyword>
<dbReference type="Pfam" id="PF12349">
    <property type="entry name" value="Sterol-sensing"/>
    <property type="match status" value="1"/>
</dbReference>
<dbReference type="GO" id="GO:0050661">
    <property type="term" value="F:NADP binding"/>
    <property type="evidence" value="ECO:0007669"/>
    <property type="project" value="InterPro"/>
</dbReference>
<gene>
    <name evidence="15" type="ORF">PHAECO_LOCUS4007</name>
</gene>
<dbReference type="Gene3D" id="3.90.770.10">
    <property type="entry name" value="3-hydroxy-3-methylglutaryl-coenzyme A Reductase, Chain A, domain 2"/>
    <property type="match status" value="1"/>
</dbReference>
<name>A0A9N9SBD1_PHACE</name>
<evidence type="ECO:0000256" key="11">
    <source>
        <dbReference type="ARBA" id="ARBA00023229"/>
    </source>
</evidence>
<feature type="domain" description="SSD" evidence="14">
    <location>
        <begin position="63"/>
        <end position="220"/>
    </location>
</feature>
<keyword evidence="6 13" id="KW-0521">NADP</keyword>
<evidence type="ECO:0000256" key="5">
    <source>
        <dbReference type="ARBA" id="ARBA00022824"/>
    </source>
</evidence>
<dbReference type="PANTHER" id="PTHR10572">
    <property type="entry name" value="3-HYDROXY-3-METHYLGLUTARYL-COENZYME A REDUCTASE"/>
    <property type="match status" value="1"/>
</dbReference>
<evidence type="ECO:0000313" key="15">
    <source>
        <dbReference type="EMBL" id="CAG9816665.1"/>
    </source>
</evidence>
<evidence type="ECO:0000313" key="16">
    <source>
        <dbReference type="Proteomes" id="UP001153737"/>
    </source>
</evidence>
<dbReference type="Pfam" id="PF00368">
    <property type="entry name" value="HMG-CoA_red"/>
    <property type="match status" value="1"/>
</dbReference>
<keyword evidence="8 13" id="KW-0560">Oxidoreductase</keyword>
<dbReference type="PROSITE" id="PS50156">
    <property type="entry name" value="SSD"/>
    <property type="match status" value="1"/>
</dbReference>
<dbReference type="InterPro" id="IPR023282">
    <property type="entry name" value="HMG_CoA_Rdtase_N"/>
</dbReference>
<dbReference type="GO" id="GO:0005778">
    <property type="term" value="C:peroxisomal membrane"/>
    <property type="evidence" value="ECO:0007669"/>
    <property type="project" value="TreeGrafter"/>
</dbReference>
<accession>A0A9N9SBD1</accession>
<dbReference type="InterPro" id="IPR004816">
    <property type="entry name" value="HMG_CoA_Rdtase_metazoan"/>
</dbReference>
<dbReference type="SUPFAM" id="SSF55035">
    <property type="entry name" value="NAD-binding domain of HMG-CoA reductase"/>
    <property type="match status" value="1"/>
</dbReference>
<dbReference type="NCBIfam" id="TIGR00920">
    <property type="entry name" value="2A060605"/>
    <property type="match status" value="1"/>
</dbReference>
<feature type="transmembrane region" description="Helical" evidence="13">
    <location>
        <begin position="92"/>
        <end position="115"/>
    </location>
</feature>
<dbReference type="InterPro" id="IPR023076">
    <property type="entry name" value="HMG_CoA_Rdtase_CS"/>
</dbReference>
<reference evidence="15" key="1">
    <citation type="submission" date="2022-01" db="EMBL/GenBank/DDBJ databases">
        <authorList>
            <person name="King R."/>
        </authorList>
    </citation>
    <scope>NUCLEOTIDE SEQUENCE</scope>
</reference>
<dbReference type="Gene3D" id="3.30.70.420">
    <property type="entry name" value="Hydroxymethylglutaryl-CoA reductase, class I/II, NAD/NADP-binding domain"/>
    <property type="match status" value="1"/>
</dbReference>
<dbReference type="OrthoDB" id="310654at2759"/>
<sequence length="887" mass="97050">MSSRFFRAHGEFCASHPWEVIVATLTLTACMLTVDQQHPAPPPKPTLRFCAGCLNEAENNAADVIVMTTIRCLAVLYCYYQFCKLQKLGSKYILGIAGLFTVFSSFIFTSTVLNILRINMADLKDALFFFLLLIDLSKAAMLAQFALNASCQTEVKNNIAKGMSVLGPTITLDTIVETLVIGVGTLSGVHRLEMLSCFACLSVLVNYIVFMTFYPACLSLILELSRTTNIYGKKQSIISKAFKEEDHKSNPVVQRVKLIMSAGLMLVHAHSRWPFKQEDSDDVGSLVVEQHMTHNRTEETALHGYIMKWVALSADHIVILILLLALVIKFIFFENKEEFAKIIKASMSENLDKGNDFNKLNREMHQRPKPEPEMPIFKHSDTFFFGKSDDEKSDKSSDVELEDKAVQTTRSDFVKEGSPSSDLDDSRPCRSLDECLSIYNNSDLGAGFLTDDEVILLVRHRRIAAYQIEKAVENPERGVGIRRKILGGLGNFKKALSDLPYRNYDYAKVMGACCENVIGYMPVPVGYAGPLLLDGRELYVPMATTEGCLVASTNRGCRALKTVGVASSIVADGMTRGPVVRFPSLVEASAALKWMETPENFAKMKAEFDSTSRFARLSKLLIRIAGRYLFIRFVAKTGDAMGMNMLSKGTEIALKHVQNVFPDMEILSLSGNFCTDKKPAAVNWIEGRGKSVVCEAIVPSQIVTSVLKTTVQALVDVNYSKNMIGSAVAGSIGGFNAHAGNIVTAIFIATGQDPAQNIGSSHCMTLMEPWGKAGEDLYISCTMPSIEIGTVGGGTVLPAQASCLEMLGVRGANIECPGENANQLARIVCGLVLAGELSLMAALAAGHLVRSHLRHNRSTTVLPEGVSFESLVAKKDSCLSPPCKDNF</sequence>
<dbReference type="NCBIfam" id="TIGR00533">
    <property type="entry name" value="HMG_CoA_R_NADP"/>
    <property type="match status" value="1"/>
</dbReference>
<keyword evidence="5 13" id="KW-0256">Endoplasmic reticulum</keyword>
<dbReference type="InterPro" id="IPR023074">
    <property type="entry name" value="HMG_CoA_Rdtase_cat_sf"/>
</dbReference>
<dbReference type="EC" id="1.1.1.34" evidence="13"/>
<dbReference type="InterPro" id="IPR053958">
    <property type="entry name" value="HMGCR/SNAP/NPC1-like_SSD"/>
</dbReference>
<organism evidence="15 16">
    <name type="scientific">Phaedon cochleariae</name>
    <name type="common">Mustard beetle</name>
    <dbReference type="NCBI Taxonomy" id="80249"/>
    <lineage>
        <taxon>Eukaryota</taxon>
        <taxon>Metazoa</taxon>
        <taxon>Ecdysozoa</taxon>
        <taxon>Arthropoda</taxon>
        <taxon>Hexapoda</taxon>
        <taxon>Insecta</taxon>
        <taxon>Pterygota</taxon>
        <taxon>Neoptera</taxon>
        <taxon>Endopterygota</taxon>
        <taxon>Coleoptera</taxon>
        <taxon>Polyphaga</taxon>
        <taxon>Cucujiformia</taxon>
        <taxon>Chrysomeloidea</taxon>
        <taxon>Chrysomelidae</taxon>
        <taxon>Chrysomelinae</taxon>
        <taxon>Chrysomelini</taxon>
        <taxon>Phaedon</taxon>
    </lineage>
</organism>
<proteinExistence type="inferred from homology"/>
<evidence type="ECO:0000256" key="10">
    <source>
        <dbReference type="ARBA" id="ARBA00023180"/>
    </source>
</evidence>
<reference evidence="15" key="2">
    <citation type="submission" date="2022-10" db="EMBL/GenBank/DDBJ databases">
        <authorList>
            <consortium name="ENA_rothamsted_submissions"/>
            <consortium name="culmorum"/>
            <person name="King R."/>
        </authorList>
    </citation>
    <scope>NUCLEOTIDE SEQUENCE</scope>
</reference>
<feature type="transmembrane region" description="Helical" evidence="13">
    <location>
        <begin position="127"/>
        <end position="147"/>
    </location>
</feature>
<feature type="transmembrane region" description="Helical" evidence="13">
    <location>
        <begin position="309"/>
        <end position="332"/>
    </location>
</feature>
<evidence type="ECO:0000256" key="7">
    <source>
        <dbReference type="ARBA" id="ARBA00022989"/>
    </source>
</evidence>
<feature type="transmembrane region" description="Helical" evidence="13">
    <location>
        <begin position="159"/>
        <end position="184"/>
    </location>
</feature>